<dbReference type="EMBL" id="CP023004">
    <property type="protein sequence ID" value="AWI10299.1"/>
    <property type="molecule type" value="Genomic_DNA"/>
</dbReference>
<dbReference type="PROSITE" id="PS51208">
    <property type="entry name" value="AUTOTRANSPORTER"/>
    <property type="match status" value="1"/>
</dbReference>
<accession>A0A2U8E5T1</accession>
<gene>
    <name evidence="4" type="ORF">CKA38_14485</name>
</gene>
<evidence type="ECO:0000313" key="5">
    <source>
        <dbReference type="Proteomes" id="UP000244896"/>
    </source>
</evidence>
<evidence type="ECO:0000313" key="4">
    <source>
        <dbReference type="EMBL" id="AWI10299.1"/>
    </source>
</evidence>
<dbReference type="NCBIfam" id="TIGR02601">
    <property type="entry name" value="autotrns_rpt"/>
    <property type="match status" value="3"/>
</dbReference>
<dbReference type="InterPro" id="IPR005546">
    <property type="entry name" value="Autotransporte_beta"/>
</dbReference>
<dbReference type="Gene3D" id="2.40.128.130">
    <property type="entry name" value="Autotransporter beta-domain"/>
    <property type="match status" value="1"/>
</dbReference>
<feature type="chain" id="PRO_5016171815" description="Autotransporter domain-containing protein" evidence="2">
    <location>
        <begin position="23"/>
        <end position="2305"/>
    </location>
</feature>
<keyword evidence="5" id="KW-1185">Reference proteome</keyword>
<dbReference type="InterPro" id="IPR036709">
    <property type="entry name" value="Autotransporte_beta_dom_sf"/>
</dbReference>
<evidence type="ECO:0000259" key="3">
    <source>
        <dbReference type="PROSITE" id="PS51208"/>
    </source>
</evidence>
<keyword evidence="1 2" id="KW-0732">Signal</keyword>
<reference evidence="4 5" key="1">
    <citation type="journal article" date="2018" name="Syst. Appl. Microbiol.">
        <title>Ereboglobus luteus gen. nov. sp. nov. from cockroach guts, and new insights into the oxygen relationship of the genera Opitutus and Didymococcus (Verrucomicrobia: Opitutaceae).</title>
        <authorList>
            <person name="Tegtmeier D."/>
            <person name="Belitz A."/>
            <person name="Radek R."/>
            <person name="Heimerl T."/>
            <person name="Brune A."/>
        </authorList>
    </citation>
    <scope>NUCLEOTIDE SEQUENCE [LARGE SCALE GENOMIC DNA]</scope>
    <source>
        <strain evidence="4 5">Ho45</strain>
    </source>
</reference>
<evidence type="ECO:0000256" key="1">
    <source>
        <dbReference type="ARBA" id="ARBA00022729"/>
    </source>
</evidence>
<dbReference type="KEGG" id="elut:CKA38_14485"/>
<feature type="signal peptide" evidence="2">
    <location>
        <begin position="1"/>
        <end position="22"/>
    </location>
</feature>
<organism evidence="4 5">
    <name type="scientific">Ereboglobus luteus</name>
    <dbReference type="NCBI Taxonomy" id="1796921"/>
    <lineage>
        <taxon>Bacteria</taxon>
        <taxon>Pseudomonadati</taxon>
        <taxon>Verrucomicrobiota</taxon>
        <taxon>Opitutia</taxon>
        <taxon>Opitutales</taxon>
        <taxon>Opitutaceae</taxon>
        <taxon>Ereboglobus</taxon>
    </lineage>
</organism>
<name>A0A2U8E5T1_9BACT</name>
<feature type="domain" description="Autotransporter" evidence="3">
    <location>
        <begin position="2023"/>
        <end position="2305"/>
    </location>
</feature>
<dbReference type="InterPro" id="IPR013425">
    <property type="entry name" value="Autotrns_rpt"/>
</dbReference>
<dbReference type="OrthoDB" id="8901262at2"/>
<proteinExistence type="predicted"/>
<sequence length="2305" mass="228813">MKPTLALATLVLATLVGTPVRAQNTITVNTTGNAPAQLVLSAGTTTIDVAAGALYTFDNLATAGNSAIIGNTAGTVFRTTGSGTTVFINNDIAGRGPGLSLRASGTLDLQNVRFGDKDNPALGNINRQNSLGGGALSVTGASAAAPAFLELRNGEFYFNKTTLTGASGGAIQTGNFASSVIDGAIFHGNSAANIAGAILYNSANQFHTLNNAVFTSNTAASRGSAVTVYAGTVAMTDVTFRDNKTTNTAGTNPGGAVHIVAAARATIDGAVFEQNSSSFIGGGAISVYAAGTTTITSATFGNAADLTRGNSSTNGAGGAILQSGGHLVLNNNAFYGNFTSTGVGGAIAVIAGGTLSVNGGVFVSNSSGPTAGAQGSAIHLATDAVATITSATFANNNSNSHATVLIMGGNTSLKTYTFTDVLFDGNYVANEGGGVFLNGGNSRYEFNRVRFTGNSANIGGAITTRAGTVLTLTDAVFTSNTARAGTGGAISFHLGGLLEYNATTSATHSGNIAGTSGASGGFLYLGAGGTANFNIAPDATVQIGGESDAHDTISTGTFTDTVININNDPSAVGAAPGDGAGTLILANGDSSSQRGALNLHAGRLLLANSATLGGTITVANGATFGGEGTIDSAAGGALNRSVAIQTGGTLQVGLDDASGATQTLAIAGALALANNTAIIGDGVLATPGTGRIELGSAAGDTVTANIAAGKLVSITGVATGVGGLLKTGDGALGLSGANTFTGGVTLASGTLLLGGNTALGTGALAVTGTATVGFSADATVTNAVTLGANTVIDSGAFNAALNGAITGPGGIIKQGSGLLTLGGALTGVPSVAINAGSLSGNINGVSAISISNTAAYIGNLARTNGQTLSVTTGSIGGNLSLSQGALLEFDLADAGSDAALNISGAFSATGTTTLNFLNLGNATYTIVSANSITAGNSNFDYTVNGGPLTGRNSLALTVGANDITVAASYRNLRMAWDGANGGIWDTTASNWNDNGTSDFGETRFVTGDSIRFASTAAGTVVVATEGVTAGDVEVASTGDLTFTGGTITTSAASASVDGVAGGISLGASGTVAATGKFVKKGAGTLTLDNAAGVFTGGLEIEDGVLAFNRAAQLGDASGTVSLTGPATLRANADILGSTGTLAGAIAITAASGTLDTQAHTVESAATLAGSGTLVKIGDGKLILRATNNASFAAPTLVSAGSLLLADGAKLGGALTIASGATAGGIGAFTGDVTVNNGTLLVGDAGGTGAGALSIGGALTLSGTARVEFGIHAGGIADTLDVTDAINTAAATNIVSISISGGIASGTYTLGNAGALASVQNLEVNGVLIDNSLRIVSELAASSGTLLYIYGMDDSRYMEWTGASGTSTWNIGLANWQGYNGDIAGKSKFQDGDTVRFTGATSASIAIESAATVSDMVVDNTGTLTFTGAALATNIATTGTLITNAAGKLVKSGEGALVFDNAANTFTGGIELDSGLLAFSTNAQIGTAGAGITLSSGTLRALAGLALSDTLTLTGGSAALDTGANAITLTGGIAGSGTLSKLGEGALTLSAATAGASLLSADAVTRIVEGAVLLRDFSAADATATTHTFVLEGGWLDLSDTPGFNPSTGAGANDWAGLTITGTGGAVIGSNDKITLSDGSVLASVGGATTAEQGIFVVVDAGADGVATLAGANNYAGRTLLQSGTLRIAADDRLGLVSLNREVRFTGSGAALEITADGFLSNRTLGLDADGILSVAAGASGTWAGAITGIGKTLTKAGDGELVITNTANSASISYHVAAGVLEGRAENLAGTITLDAAGTVAVNQADDADYTPKITGAGAFEKRGAGVLTLLSALGNTGAVRVSAGTLKTRDDNQFSAASPLVISQGATLDLRGTRQTVSSLSLDGALLVSATVNSNLGVILASDYLKATDFFTGTGSIALSLDETDEDGYSPLNGNAPSSVILIESGSNTADLSISITGNPDDTIYAWDVTSDGNNWRLSRENLIPVIPAVTGINAAIHIGTQTAFDTLAQRISLLRLANDGEHRIGTDLWVAGAYRHDKIKGTLYDGAKADTRSVQTGVNLVKAPKATRGKRKGGLKYAAGVFLDFTDTDIDMNDADTTTRTGGGGFYLTYQPNDAFHAEGIARLAKGKHDTRVNGMDDMRLGTNGFGLSLSLGHTFRTKSGWMVDVSERVLYSITNVEEDIDSAHRLFKVSDVDSFRGLVGVQFSRNVRLFGKWDLRPAFRVAYDHEFKGKNGTTVLRYHDAGRTRLRDRYDYADDFSGGSFDIGAGATLRFNAHFELYADISGSLGGELENYTANLGISCHW</sequence>
<protein>
    <recommendedName>
        <fullName evidence="3">Autotransporter domain-containing protein</fullName>
    </recommendedName>
</protein>
<dbReference type="SUPFAM" id="SSF51126">
    <property type="entry name" value="Pectin lyase-like"/>
    <property type="match status" value="4"/>
</dbReference>
<dbReference type="RefSeq" id="WP_108826203.1">
    <property type="nucleotide sequence ID" value="NZ_CP023004.1"/>
</dbReference>
<dbReference type="Pfam" id="PF12951">
    <property type="entry name" value="PATR"/>
    <property type="match status" value="7"/>
</dbReference>
<dbReference type="SUPFAM" id="SSF103515">
    <property type="entry name" value="Autotransporter"/>
    <property type="match status" value="1"/>
</dbReference>
<dbReference type="SMART" id="SM00869">
    <property type="entry name" value="Autotransporter"/>
    <property type="match status" value="1"/>
</dbReference>
<evidence type="ECO:0000256" key="2">
    <source>
        <dbReference type="SAM" id="SignalP"/>
    </source>
</evidence>
<dbReference type="Proteomes" id="UP000244896">
    <property type="component" value="Chromosome"/>
</dbReference>
<dbReference type="InterPro" id="IPR011050">
    <property type="entry name" value="Pectin_lyase_fold/virulence"/>
</dbReference>